<proteinExistence type="predicted"/>
<dbReference type="EMBL" id="BAABFB010000001">
    <property type="protein sequence ID" value="GAA4470666.1"/>
    <property type="molecule type" value="Genomic_DNA"/>
</dbReference>
<gene>
    <name evidence="1" type="ORF">GCM10023094_00050</name>
</gene>
<evidence type="ECO:0008006" key="3">
    <source>
        <dbReference type="Google" id="ProtNLM"/>
    </source>
</evidence>
<evidence type="ECO:0000313" key="2">
    <source>
        <dbReference type="Proteomes" id="UP001501183"/>
    </source>
</evidence>
<organism evidence="1 2">
    <name type="scientific">Rhodococcus olei</name>
    <dbReference type="NCBI Taxonomy" id="2161675"/>
    <lineage>
        <taxon>Bacteria</taxon>
        <taxon>Bacillati</taxon>
        <taxon>Actinomycetota</taxon>
        <taxon>Actinomycetes</taxon>
        <taxon>Mycobacteriales</taxon>
        <taxon>Nocardiaceae</taxon>
        <taxon>Rhodococcus</taxon>
    </lineage>
</organism>
<comment type="caution">
    <text evidence="1">The sequence shown here is derived from an EMBL/GenBank/DDBJ whole genome shotgun (WGS) entry which is preliminary data.</text>
</comment>
<name>A0ABP8NSJ1_9NOCA</name>
<accession>A0ABP8NSJ1</accession>
<keyword evidence="2" id="KW-1185">Reference proteome</keyword>
<sequence>MPRGSELETPQKANDYTESVHLLLEDIADHGEHFALVALPEFAPSFVADLRGRLLPELPRLRVVDWQLPDLELRTLREVVRRAARTGADNEAPSAVPFTLRMDAAGPWISGAASDVSVEVGQDDAHTLVRRLLAALLNVDGVGEASSDSEVDDDGWGPVASADEAEAVERENLRVQVEQRREQLAKSFTRKEVAELLGVSAQTVSDMLAEGRLVGLKDARSWKLPAWQFTPDLEDPVLPEVGRLAQSFPGGVVSLSRWMNRPNDNFDGRTPAQEMVRDSDHVFAVIGTLMAA</sequence>
<protein>
    <recommendedName>
        <fullName evidence="3">Excisionase family DNA binding protein</fullName>
    </recommendedName>
</protein>
<evidence type="ECO:0000313" key="1">
    <source>
        <dbReference type="EMBL" id="GAA4470666.1"/>
    </source>
</evidence>
<dbReference type="Proteomes" id="UP001501183">
    <property type="component" value="Unassembled WGS sequence"/>
</dbReference>
<reference evidence="2" key="1">
    <citation type="journal article" date="2019" name="Int. J. Syst. Evol. Microbiol.">
        <title>The Global Catalogue of Microorganisms (GCM) 10K type strain sequencing project: providing services to taxonomists for standard genome sequencing and annotation.</title>
        <authorList>
            <consortium name="The Broad Institute Genomics Platform"/>
            <consortium name="The Broad Institute Genome Sequencing Center for Infectious Disease"/>
            <person name="Wu L."/>
            <person name="Ma J."/>
        </authorList>
    </citation>
    <scope>NUCLEOTIDE SEQUENCE [LARGE SCALE GENOMIC DNA]</scope>
    <source>
        <strain evidence="2">JCM 32206</strain>
    </source>
</reference>